<dbReference type="AlphaFoldDB" id="A0A0G4F2M9"/>
<protein>
    <submittedName>
        <fullName evidence="1">Uncharacterized protein</fullName>
    </submittedName>
</protein>
<reference evidence="1 2" key="1">
    <citation type="submission" date="2014-11" db="EMBL/GenBank/DDBJ databases">
        <authorList>
            <person name="Zhu J."/>
            <person name="Qi W."/>
            <person name="Song R."/>
        </authorList>
    </citation>
    <scope>NUCLEOTIDE SEQUENCE [LARGE SCALE GENOMIC DNA]</scope>
</reference>
<proteinExistence type="predicted"/>
<dbReference type="FunCoup" id="A0A0G4F2M9">
    <property type="interactions" value="3"/>
</dbReference>
<name>A0A0G4F2M9_VITBC</name>
<evidence type="ECO:0000313" key="1">
    <source>
        <dbReference type="EMBL" id="CEM06125.1"/>
    </source>
</evidence>
<dbReference type="EMBL" id="CDMY01000366">
    <property type="protein sequence ID" value="CEM06125.1"/>
    <property type="molecule type" value="Genomic_DNA"/>
</dbReference>
<accession>A0A0G4F2M9</accession>
<sequence length="355" mass="41163">MQRVCSGALGGPAAVCCRPCRLVIVEQQRCKAGWASSQGMTPGKGPGPRQPASGLLGRLAGNLQRTAAARRAAARSHPEGRARGIDTRSVLNAPFRAMGEFFGDVTEKGVGEAAMDRFRGSREERQERRLQTMYRFQNEQLMKTEGKYTLREHLRSKRAYAEKMRFIGPMAGVMSFLGKVPGTERTLKELDVLESLTQDELDQASAKTINMHTRKLIAEIANVDLNFVKQCLLDFEVLRTDRTWLFRRQMMGKKLPETTDEREFLASWDRPLHYPMRGMEVKEMLKRMDKKRKYTFPRRKSWIWLRHRSTGFSRWATQPNTKRYPAIYYASALRKRWTPRYHMYLRNNPPKIKER</sequence>
<dbReference type="VEuPathDB" id="CryptoDB:Vbra_5569"/>
<dbReference type="PhylomeDB" id="A0A0G4F2M9"/>
<keyword evidence="2" id="KW-1185">Reference proteome</keyword>
<dbReference type="Proteomes" id="UP000041254">
    <property type="component" value="Unassembled WGS sequence"/>
</dbReference>
<organism evidence="1 2">
    <name type="scientific">Vitrella brassicaformis (strain CCMP3155)</name>
    <dbReference type="NCBI Taxonomy" id="1169540"/>
    <lineage>
        <taxon>Eukaryota</taxon>
        <taxon>Sar</taxon>
        <taxon>Alveolata</taxon>
        <taxon>Colpodellida</taxon>
        <taxon>Vitrellaceae</taxon>
        <taxon>Vitrella</taxon>
    </lineage>
</organism>
<gene>
    <name evidence="1" type="ORF">Vbra_5569</name>
</gene>
<dbReference type="OrthoDB" id="418962at2759"/>
<evidence type="ECO:0000313" key="2">
    <source>
        <dbReference type="Proteomes" id="UP000041254"/>
    </source>
</evidence>
<dbReference type="InParanoid" id="A0A0G4F2M9"/>